<dbReference type="EMBL" id="FTNI01000002">
    <property type="protein sequence ID" value="SIQ55245.1"/>
    <property type="molecule type" value="Genomic_DNA"/>
</dbReference>
<reference evidence="2" key="1">
    <citation type="submission" date="2017-01" db="EMBL/GenBank/DDBJ databases">
        <authorList>
            <person name="Varghese N."/>
            <person name="Submissions S."/>
        </authorList>
    </citation>
    <scope>NUCLEOTIDE SEQUENCE [LARGE SCALE GENOMIC DNA]</scope>
    <source>
        <strain evidence="2">ATCC 12950</strain>
    </source>
</reference>
<dbReference type="OrthoDB" id="3544267at2"/>
<dbReference type="STRING" id="58117.SAMN05421833_102432"/>
<proteinExistence type="predicted"/>
<sequence>MLEWVAAAVAAGGTAVVQAAGTDAWSLVRQRVARVLSRDDPERERTELMRLDQTATDLASLAPGEAALIRARQEAAWAARFEMLLESLGEAERERVARELNDIADQARQASVGGVSGNVFRGPAAFQIGDHNRQDNHFGPGA</sequence>
<evidence type="ECO:0000313" key="2">
    <source>
        <dbReference type="Proteomes" id="UP000186096"/>
    </source>
</evidence>
<protein>
    <submittedName>
        <fullName evidence="1">Uncharacterized protein</fullName>
    </submittedName>
</protein>
<keyword evidence="2" id="KW-1185">Reference proteome</keyword>
<dbReference type="RefSeq" id="WP_076433011.1">
    <property type="nucleotide sequence ID" value="NZ_FTNI01000002.1"/>
</dbReference>
<accession>A0A1N6TPH9</accession>
<dbReference type="AlphaFoldDB" id="A0A1N6TPH9"/>
<evidence type="ECO:0000313" key="1">
    <source>
        <dbReference type="EMBL" id="SIQ55245.1"/>
    </source>
</evidence>
<name>A0A1N6TPH9_9ACTN</name>
<dbReference type="Proteomes" id="UP000186096">
    <property type="component" value="Unassembled WGS sequence"/>
</dbReference>
<gene>
    <name evidence="1" type="ORF">SAMN05421833_102432</name>
</gene>
<organism evidence="1 2">
    <name type="scientific">Microbispora rosea</name>
    <dbReference type="NCBI Taxonomy" id="58117"/>
    <lineage>
        <taxon>Bacteria</taxon>
        <taxon>Bacillati</taxon>
        <taxon>Actinomycetota</taxon>
        <taxon>Actinomycetes</taxon>
        <taxon>Streptosporangiales</taxon>
        <taxon>Streptosporangiaceae</taxon>
        <taxon>Microbispora</taxon>
    </lineage>
</organism>